<protein>
    <submittedName>
        <fullName evidence="2">Astacin domain-containing protein</fullName>
    </submittedName>
</protein>
<accession>A0AC35TNR2</accession>
<organism evidence="1 2">
    <name type="scientific">Rhabditophanes sp. KR3021</name>
    <dbReference type="NCBI Taxonomy" id="114890"/>
    <lineage>
        <taxon>Eukaryota</taxon>
        <taxon>Metazoa</taxon>
        <taxon>Ecdysozoa</taxon>
        <taxon>Nematoda</taxon>
        <taxon>Chromadorea</taxon>
        <taxon>Rhabditida</taxon>
        <taxon>Tylenchina</taxon>
        <taxon>Panagrolaimomorpha</taxon>
        <taxon>Strongyloidoidea</taxon>
        <taxon>Alloionematidae</taxon>
        <taxon>Rhabditophanes</taxon>
    </lineage>
</organism>
<evidence type="ECO:0000313" key="1">
    <source>
        <dbReference type="Proteomes" id="UP000095286"/>
    </source>
</evidence>
<proteinExistence type="predicted"/>
<sequence length="187" mass="21002">MIKACFLLLILTGLASTYIGESFWKKVYNGVPEDGHNPVVFRDHPVDSDGYVDENKQLAYYLHSTPDNHAGYFGMTYLKGESLCATFNVNNTLLDTCSNFRILHHSYDTKGFFALVNTLEEEATKDAVGYYDIYATLLIDPTSGSSFYGSLSFSCTEAFAINNDKMIVNYVGSEMIAENNYYVTFKL</sequence>
<reference evidence="2" key="1">
    <citation type="submission" date="2016-11" db="UniProtKB">
        <authorList>
            <consortium name="WormBaseParasite"/>
        </authorList>
    </citation>
    <scope>IDENTIFICATION</scope>
    <source>
        <strain evidence="2">KR3021</strain>
    </source>
</reference>
<dbReference type="WBParaSite" id="RSKR_0000276100.1">
    <property type="protein sequence ID" value="RSKR_0000276100.1"/>
    <property type="gene ID" value="RSKR_0000276100"/>
</dbReference>
<name>A0AC35TNR2_9BILA</name>
<dbReference type="Proteomes" id="UP000095286">
    <property type="component" value="Unplaced"/>
</dbReference>
<evidence type="ECO:0000313" key="2">
    <source>
        <dbReference type="WBParaSite" id="RSKR_0000276100.1"/>
    </source>
</evidence>